<comment type="similarity">
    <text evidence="1">Belongs to the GSP E family.</text>
</comment>
<dbReference type="SUPFAM" id="SSF52540">
    <property type="entry name" value="P-loop containing nucleoside triphosphate hydrolases"/>
    <property type="match status" value="1"/>
</dbReference>
<dbReference type="CDD" id="cd01131">
    <property type="entry name" value="PilT"/>
    <property type="match status" value="1"/>
</dbReference>
<protein>
    <submittedName>
        <fullName evidence="3">Type II secretory pathway, ATPase PulE/Tfp pilus assembly pathway, ATPase PilB</fullName>
    </submittedName>
</protein>
<dbReference type="InterPro" id="IPR006321">
    <property type="entry name" value="PilT/PilU"/>
</dbReference>
<sequence>MKFLEILQKAIVCKWSDIHLTTDKNIYYRQNNKLNIGEDEFFTREDFREVIENTLNETQKTLFRQNKVIDYAYEFNNRRFRINIYMIYKGYGMAIRLINDNVKPIENFYQQKVLRDILHNDNGLILICGATGTGKSTTLASMIEYINQNKSKHIITLEEPIEYVFTNKKSLIHQREYHVDFENFSEAIKMAMRQDPDVIMVGEIRDTETMKACLNAAETGHLVLGTLHASSVIEAIMRMESFFNQEQIEAISMQIASSLNSIIIQKLIPTIDENLVCCMDILLATTAVKNLISKNQLSQLISQMQLNRQNGMQFIRDDIEKLVKAKLIDEKIAKKYIG</sequence>
<feature type="domain" description="Bacterial type II secretion system protein E" evidence="2">
    <location>
        <begin position="192"/>
        <end position="206"/>
    </location>
</feature>
<dbReference type="AlphaFoldDB" id="A0A378NS00"/>
<evidence type="ECO:0000313" key="3">
    <source>
        <dbReference type="EMBL" id="STY70585.1"/>
    </source>
</evidence>
<evidence type="ECO:0000256" key="1">
    <source>
        <dbReference type="ARBA" id="ARBA00006611"/>
    </source>
</evidence>
<dbReference type="Gene3D" id="3.40.50.300">
    <property type="entry name" value="P-loop containing nucleotide triphosphate hydrolases"/>
    <property type="match status" value="1"/>
</dbReference>
<dbReference type="NCBIfam" id="TIGR01420">
    <property type="entry name" value="pilT_fam"/>
    <property type="match status" value="1"/>
</dbReference>
<dbReference type="PANTHER" id="PTHR30486">
    <property type="entry name" value="TWITCHING MOTILITY PROTEIN PILT"/>
    <property type="match status" value="1"/>
</dbReference>
<evidence type="ECO:0000313" key="4">
    <source>
        <dbReference type="Proteomes" id="UP000255234"/>
    </source>
</evidence>
<dbReference type="Gene3D" id="3.30.450.90">
    <property type="match status" value="1"/>
</dbReference>
<proteinExistence type="inferred from homology"/>
<dbReference type="Proteomes" id="UP000255234">
    <property type="component" value="Unassembled WGS sequence"/>
</dbReference>
<dbReference type="InterPro" id="IPR003593">
    <property type="entry name" value="AAA+_ATPase"/>
</dbReference>
<dbReference type="InterPro" id="IPR027417">
    <property type="entry name" value="P-loop_NTPase"/>
</dbReference>
<dbReference type="InterPro" id="IPR001482">
    <property type="entry name" value="T2SS/T4SS_dom"/>
</dbReference>
<name>A0A378NS00_9FIRM</name>
<reference evidence="3 4" key="1">
    <citation type="submission" date="2018-06" db="EMBL/GenBank/DDBJ databases">
        <authorList>
            <consortium name="Pathogen Informatics"/>
            <person name="Doyle S."/>
        </authorList>
    </citation>
    <scope>NUCLEOTIDE SEQUENCE [LARGE SCALE GENOMIC DNA]</scope>
    <source>
        <strain evidence="3 4">NCTC10571</strain>
    </source>
</reference>
<evidence type="ECO:0000259" key="2">
    <source>
        <dbReference type="PROSITE" id="PS00662"/>
    </source>
</evidence>
<dbReference type="Pfam" id="PF00437">
    <property type="entry name" value="T2SSE"/>
    <property type="match status" value="1"/>
</dbReference>
<dbReference type="EMBL" id="UGPP01000001">
    <property type="protein sequence ID" value="STY70585.1"/>
    <property type="molecule type" value="Genomic_DNA"/>
</dbReference>
<dbReference type="GO" id="GO:0016887">
    <property type="term" value="F:ATP hydrolysis activity"/>
    <property type="evidence" value="ECO:0007669"/>
    <property type="project" value="InterPro"/>
</dbReference>
<dbReference type="PROSITE" id="PS00662">
    <property type="entry name" value="T2SP_E"/>
    <property type="match status" value="1"/>
</dbReference>
<gene>
    <name evidence="3" type="primary">yggR</name>
    <name evidence="3" type="ORF">NCTC10571_00724</name>
</gene>
<dbReference type="GO" id="GO:0005524">
    <property type="term" value="F:ATP binding"/>
    <property type="evidence" value="ECO:0007669"/>
    <property type="project" value="InterPro"/>
</dbReference>
<dbReference type="InterPro" id="IPR050921">
    <property type="entry name" value="T4SS_GSP_E_ATPase"/>
</dbReference>
<dbReference type="SMART" id="SM00382">
    <property type="entry name" value="AAA"/>
    <property type="match status" value="1"/>
</dbReference>
<organism evidence="3 4">
    <name type="scientific">Megamonas hypermegale</name>
    <dbReference type="NCBI Taxonomy" id="158847"/>
    <lineage>
        <taxon>Bacteria</taxon>
        <taxon>Bacillati</taxon>
        <taxon>Bacillota</taxon>
        <taxon>Negativicutes</taxon>
        <taxon>Selenomonadales</taxon>
        <taxon>Selenomonadaceae</taxon>
        <taxon>Megamonas</taxon>
    </lineage>
</organism>
<dbReference type="RefSeq" id="WP_115151152.1">
    <property type="nucleotide sequence ID" value="NZ_UGPP01000001.1"/>
</dbReference>
<accession>A0A378NS00</accession>